<name>A0AAP7DB97_9VIBR</name>
<reference evidence="1 2" key="1">
    <citation type="submission" date="2019-09" db="EMBL/GenBank/DDBJ databases">
        <title>Draft genome sequencing and comparative genomics of hatchery-associated Vibrios.</title>
        <authorList>
            <person name="Kehlet-Delgado H."/>
            <person name="Mueller R.S."/>
        </authorList>
    </citation>
    <scope>NUCLEOTIDE SEQUENCE [LARGE SCALE GENOMIC DNA]</scope>
    <source>
        <strain evidence="1 2">09-121-3</strain>
    </source>
</reference>
<dbReference type="EMBL" id="VTXP01000001">
    <property type="protein sequence ID" value="NOJ21398.1"/>
    <property type="molecule type" value="Genomic_DNA"/>
</dbReference>
<evidence type="ECO:0000313" key="1">
    <source>
        <dbReference type="EMBL" id="NOJ21398.1"/>
    </source>
</evidence>
<accession>A0AAP7DB97</accession>
<dbReference type="Proteomes" id="UP000576645">
    <property type="component" value="Unassembled WGS sequence"/>
</dbReference>
<dbReference type="AlphaFoldDB" id="A0AAP7DB97"/>
<dbReference type="RefSeq" id="WP_171351625.1">
    <property type="nucleotide sequence ID" value="NZ_JABSMY010000033.1"/>
</dbReference>
<proteinExistence type="predicted"/>
<protein>
    <submittedName>
        <fullName evidence="1">Uncharacterized protein</fullName>
    </submittedName>
</protein>
<gene>
    <name evidence="1" type="ORF">F0238_01510</name>
</gene>
<sequence length="134" mass="15590">MIELVTSVSLWELVKHAGTWVSNLKRAKQSRKLESTAALRKVVISSRKTAIYIRKQKQNPIRDIDAEGELSLLWTELSFELKDLKLDKLSERCFIKGKQWENPELADLFLLDKSDHSLEKIERIATQLLEEIEK</sequence>
<organism evidence="1 2">
    <name type="scientific">Vibrio coralliilyticus</name>
    <dbReference type="NCBI Taxonomy" id="190893"/>
    <lineage>
        <taxon>Bacteria</taxon>
        <taxon>Pseudomonadati</taxon>
        <taxon>Pseudomonadota</taxon>
        <taxon>Gammaproteobacteria</taxon>
        <taxon>Vibrionales</taxon>
        <taxon>Vibrionaceae</taxon>
        <taxon>Vibrio</taxon>
    </lineage>
</organism>
<evidence type="ECO:0000313" key="2">
    <source>
        <dbReference type="Proteomes" id="UP000576645"/>
    </source>
</evidence>
<comment type="caution">
    <text evidence="1">The sequence shown here is derived from an EMBL/GenBank/DDBJ whole genome shotgun (WGS) entry which is preliminary data.</text>
</comment>